<accession>A0AAD7WE64</accession>
<reference evidence="2" key="1">
    <citation type="journal article" date="2023" name="Science">
        <title>Genome structures resolve the early diversification of teleost fishes.</title>
        <authorList>
            <person name="Parey E."/>
            <person name="Louis A."/>
            <person name="Montfort J."/>
            <person name="Bouchez O."/>
            <person name="Roques C."/>
            <person name="Iampietro C."/>
            <person name="Lluch J."/>
            <person name="Castinel A."/>
            <person name="Donnadieu C."/>
            <person name="Desvignes T."/>
            <person name="Floi Bucao C."/>
            <person name="Jouanno E."/>
            <person name="Wen M."/>
            <person name="Mejri S."/>
            <person name="Dirks R."/>
            <person name="Jansen H."/>
            <person name="Henkel C."/>
            <person name="Chen W.J."/>
            <person name="Zahm M."/>
            <person name="Cabau C."/>
            <person name="Klopp C."/>
            <person name="Thompson A.W."/>
            <person name="Robinson-Rechavi M."/>
            <person name="Braasch I."/>
            <person name="Lecointre G."/>
            <person name="Bobe J."/>
            <person name="Postlethwait J.H."/>
            <person name="Berthelot C."/>
            <person name="Roest Crollius H."/>
            <person name="Guiguen Y."/>
        </authorList>
    </citation>
    <scope>NUCLEOTIDE SEQUENCE</scope>
    <source>
        <strain evidence="2">NC1722</strain>
    </source>
</reference>
<keyword evidence="3" id="KW-1185">Reference proteome</keyword>
<dbReference type="EMBL" id="JAINUG010000138">
    <property type="protein sequence ID" value="KAJ8393315.1"/>
    <property type="molecule type" value="Genomic_DNA"/>
</dbReference>
<comment type="caution">
    <text evidence="2">The sequence shown here is derived from an EMBL/GenBank/DDBJ whole genome shotgun (WGS) entry which is preliminary data.</text>
</comment>
<evidence type="ECO:0000313" key="2">
    <source>
        <dbReference type="EMBL" id="KAJ8393315.1"/>
    </source>
</evidence>
<name>A0AAD7WE64_9TELE</name>
<dbReference type="Proteomes" id="UP001221898">
    <property type="component" value="Unassembled WGS sequence"/>
</dbReference>
<evidence type="ECO:0000313" key="3">
    <source>
        <dbReference type="Proteomes" id="UP001221898"/>
    </source>
</evidence>
<organism evidence="2 3">
    <name type="scientific">Aldrovandia affinis</name>
    <dbReference type="NCBI Taxonomy" id="143900"/>
    <lineage>
        <taxon>Eukaryota</taxon>
        <taxon>Metazoa</taxon>
        <taxon>Chordata</taxon>
        <taxon>Craniata</taxon>
        <taxon>Vertebrata</taxon>
        <taxon>Euteleostomi</taxon>
        <taxon>Actinopterygii</taxon>
        <taxon>Neopterygii</taxon>
        <taxon>Teleostei</taxon>
        <taxon>Notacanthiformes</taxon>
        <taxon>Halosauridae</taxon>
        <taxon>Aldrovandia</taxon>
    </lineage>
</organism>
<proteinExistence type="predicted"/>
<dbReference type="AlphaFoldDB" id="A0AAD7WE64"/>
<gene>
    <name evidence="2" type="ORF">AAFF_G00062160</name>
</gene>
<sequence length="104" mass="11673">MTVQDLSHRQMPQSTSPVEVAYRCRRTISTHPAPPDPNGHPRGRHHLPTRQPRVQGPEVQSLRTPDQRRALTTEPCHCLVGRGPNVHLGHKCVSAIKCLKNPTR</sequence>
<evidence type="ECO:0000256" key="1">
    <source>
        <dbReference type="SAM" id="MobiDB-lite"/>
    </source>
</evidence>
<feature type="region of interest" description="Disordered" evidence="1">
    <location>
        <begin position="25"/>
        <end position="68"/>
    </location>
</feature>
<protein>
    <submittedName>
        <fullName evidence="2">Uncharacterized protein</fullName>
    </submittedName>
</protein>